<dbReference type="Pfam" id="PF13419">
    <property type="entry name" value="HAD_2"/>
    <property type="match status" value="1"/>
</dbReference>
<reference evidence="2" key="1">
    <citation type="journal article" date="2019" name="Int. J. Syst. Evol. Microbiol.">
        <title>The Global Catalogue of Microorganisms (GCM) 10K type strain sequencing project: providing services to taxonomists for standard genome sequencing and annotation.</title>
        <authorList>
            <consortium name="The Broad Institute Genomics Platform"/>
            <consortium name="The Broad Institute Genome Sequencing Center for Infectious Disease"/>
            <person name="Wu L."/>
            <person name="Ma J."/>
        </authorList>
    </citation>
    <scope>NUCLEOTIDE SEQUENCE [LARGE SCALE GENOMIC DNA]</scope>
    <source>
        <strain evidence="2">JCM 18204</strain>
    </source>
</reference>
<dbReference type="SUPFAM" id="SSF56784">
    <property type="entry name" value="HAD-like"/>
    <property type="match status" value="1"/>
</dbReference>
<dbReference type="InterPro" id="IPR023198">
    <property type="entry name" value="PGP-like_dom2"/>
</dbReference>
<organism evidence="1 2">
    <name type="scientific">Lysobacter hankyongensis</name>
    <dbReference type="NCBI Taxonomy" id="1176535"/>
    <lineage>
        <taxon>Bacteria</taxon>
        <taxon>Pseudomonadati</taxon>
        <taxon>Pseudomonadota</taxon>
        <taxon>Gammaproteobacteria</taxon>
        <taxon>Lysobacterales</taxon>
        <taxon>Lysobacteraceae</taxon>
        <taxon>Lysobacter</taxon>
    </lineage>
</organism>
<dbReference type="InterPro" id="IPR050155">
    <property type="entry name" value="HAD-like_hydrolase_sf"/>
</dbReference>
<dbReference type="InterPro" id="IPR041492">
    <property type="entry name" value="HAD_2"/>
</dbReference>
<accession>A0ABP9BHU2</accession>
<keyword evidence="1" id="KW-0378">Hydrolase</keyword>
<dbReference type="EMBL" id="BAABJE010000010">
    <property type="protein sequence ID" value="GAA4794684.1"/>
    <property type="molecule type" value="Genomic_DNA"/>
</dbReference>
<dbReference type="GO" id="GO:0016787">
    <property type="term" value="F:hydrolase activity"/>
    <property type="evidence" value="ECO:0007669"/>
    <property type="project" value="UniProtKB-KW"/>
</dbReference>
<dbReference type="InterPro" id="IPR036412">
    <property type="entry name" value="HAD-like_sf"/>
</dbReference>
<keyword evidence="2" id="KW-1185">Reference proteome</keyword>
<dbReference type="Gene3D" id="3.40.50.1000">
    <property type="entry name" value="HAD superfamily/HAD-like"/>
    <property type="match status" value="1"/>
</dbReference>
<name>A0ABP9BHU2_9GAMM</name>
<dbReference type="SFLD" id="SFLDS00003">
    <property type="entry name" value="Haloacid_Dehalogenase"/>
    <property type="match status" value="1"/>
</dbReference>
<dbReference type="PANTHER" id="PTHR43434">
    <property type="entry name" value="PHOSPHOGLYCOLATE PHOSPHATASE"/>
    <property type="match status" value="1"/>
</dbReference>
<comment type="caution">
    <text evidence="1">The sequence shown here is derived from an EMBL/GenBank/DDBJ whole genome shotgun (WGS) entry which is preliminary data.</text>
</comment>
<evidence type="ECO:0000313" key="2">
    <source>
        <dbReference type="Proteomes" id="UP001499959"/>
    </source>
</evidence>
<gene>
    <name evidence="1" type="ORF">GCM10023307_20400</name>
</gene>
<dbReference type="InterPro" id="IPR023214">
    <property type="entry name" value="HAD_sf"/>
</dbReference>
<dbReference type="Proteomes" id="UP001499959">
    <property type="component" value="Unassembled WGS sequence"/>
</dbReference>
<dbReference type="PANTHER" id="PTHR43434:SF20">
    <property type="entry name" value="5'-NUCLEOTIDASE"/>
    <property type="match status" value="1"/>
</dbReference>
<protein>
    <submittedName>
        <fullName evidence="1">HAD family hydrolase</fullName>
    </submittedName>
</protein>
<dbReference type="SFLD" id="SFLDG01129">
    <property type="entry name" value="C1.5:_HAD__Beta-PGM__Phosphata"/>
    <property type="match status" value="1"/>
</dbReference>
<proteinExistence type="predicted"/>
<evidence type="ECO:0000313" key="1">
    <source>
        <dbReference type="EMBL" id="GAA4794684.1"/>
    </source>
</evidence>
<sequence>MPLRPMRFPPDVPSPPHAADPRMKTLFFDLDGTLIDSAVGITRCVAYSLERMGHPGLGEATLRRWIGPALRVSYGQLFDAPADIERAVALYRERFESEGWREHTIYDGIGDAVEAAHAAGWRLAVVTAKNEPHARKIVDTLPFGARFREVVGATPDGRLSHKPELIAEALARFGIDADRAAASCTMIGDRHMDIEGAVHHRMRGIGVLWGFGDEAELRDAGAHALARTPADLTALFAQA</sequence>
<dbReference type="Gene3D" id="1.10.150.240">
    <property type="entry name" value="Putative phosphatase, domain 2"/>
    <property type="match status" value="1"/>
</dbReference>